<dbReference type="EMBL" id="CP158357">
    <property type="protein sequence ID" value="XBX78020.1"/>
    <property type="molecule type" value="Genomic_DNA"/>
</dbReference>
<sequence>MSTLIRVRDGVAHVSSGVAAAEDPSFLTAVVEGAGALLHWDATAGAQRPDADIHDIDAAAGWLADVYGPAVAAAARTGAEAVVEIAAPETGIVEAVLRLGHLTWARAWWPASARIAALDPALLAAEIALTSHAVSHLLDDEEAVEHALRDAVDAASALAALPLPLAADGAAVSTALAELAEDHGVALRPVTTAQEAMIAREEWALAAGGTGPSAAGIELASGTAPVRWADVPAQSIDAEGEARWSLRQHDGRTTLHVEVPAVDAEGAATTLEARFGPSDSAVDLALERAGAGFTGEAGVPASVAFLPPGARTLWVHDPVLAPSPGAPESAEARERVIRFAADRLKSPSASLAERSAGASR</sequence>
<dbReference type="RefSeq" id="WP_350351408.1">
    <property type="nucleotide sequence ID" value="NZ_CP158357.1"/>
</dbReference>
<protein>
    <submittedName>
        <fullName evidence="1">Uncharacterized protein</fullName>
    </submittedName>
</protein>
<proteinExistence type="predicted"/>
<gene>
    <name evidence="1" type="ORF">ABS642_19215</name>
</gene>
<evidence type="ECO:0000313" key="1">
    <source>
        <dbReference type="EMBL" id="XBX78020.1"/>
    </source>
</evidence>
<name>A0AAU7VW15_9MICO</name>
<dbReference type="AlphaFoldDB" id="A0AAU7VW15"/>
<reference evidence="1" key="1">
    <citation type="submission" date="2024-06" db="EMBL/GenBank/DDBJ databases">
        <title>Draft genome sequence of Microbacterium sp. strain A8/3-1, isolated from Oxytropis tragacanthoides Fisch. ex DC. Root nodules in the Altai region of Russia.</title>
        <authorList>
            <person name="Sazanova A."/>
            <person name="Guro P."/>
            <person name="Kuznetsova I."/>
            <person name="Belimov A."/>
            <person name="Safronova V."/>
        </authorList>
    </citation>
    <scope>NUCLEOTIDE SEQUENCE</scope>
    <source>
        <strain evidence="1">A8/3-1</strain>
    </source>
</reference>
<accession>A0AAU7VW15</accession>
<organism evidence="1">
    <name type="scientific">Microbacterium sp. A8/3-1</name>
    <dbReference type="NCBI Taxonomy" id="3160749"/>
    <lineage>
        <taxon>Bacteria</taxon>
        <taxon>Bacillati</taxon>
        <taxon>Actinomycetota</taxon>
        <taxon>Actinomycetes</taxon>
        <taxon>Micrococcales</taxon>
        <taxon>Microbacteriaceae</taxon>
        <taxon>Microbacterium</taxon>
    </lineage>
</organism>